<feature type="domain" description="Solute-binding protein family 5" evidence="6">
    <location>
        <begin position="84"/>
        <end position="435"/>
    </location>
</feature>
<dbReference type="Proteomes" id="UP000278222">
    <property type="component" value="Unassembled WGS sequence"/>
</dbReference>
<proteinExistence type="inferred from homology"/>
<evidence type="ECO:0000256" key="5">
    <source>
        <dbReference type="SAM" id="SignalP"/>
    </source>
</evidence>
<comment type="caution">
    <text evidence="7">The sequence shown here is derived from an EMBL/GenBank/DDBJ whole genome shotgun (WGS) entry which is preliminary data.</text>
</comment>
<sequence>MKIAASLRAGVMATAVVALATFQPTPVAAQQASPQQTVRVGIHGADIGSLDPHMSAQTIDNVIHAWIYGGLVRFPAGTIDPTRIEPDIAESWTKSPDGLVWTFVLRPGVKFHGGYGEVTADDVVHSLKRAGDPKTSTFASDFASFDKVEAVDPRTVRITLKTPVPSLLGLVTAQRGGYVVSRKADQEAAGQYTAKAIGTGPFQLEEYRSKQFVALVANPDYFRGRPKVDRVVYRFIPANESRDLAFRAGELDLFYGRKEQRWVDRMKATPGLAIEVFGPGELRLINLNTSMKPFDDIRVRRAVAHAINRADFVKFVGADVVSPNPSVVPLGYLGYTDQVERFAYDPEKSKQLLKEAGHPNGITIKVLGSNRSFVEPYQLLQAQLAKAGITMELQLVEHTAWHAQIRQNLSAMVVYTAARFPVADIFLTQFFHSASAPGKPTAVTNFSHCDVADREIDAARIEQDPKRQLELWHAAQQKIVANVCAVPLFDEDQVWGRSTKLEFGHKLEASISFGPMLTEQTVLK</sequence>
<evidence type="ECO:0000313" key="7">
    <source>
        <dbReference type="EMBL" id="ROP84571.1"/>
    </source>
</evidence>
<dbReference type="Pfam" id="PF00496">
    <property type="entry name" value="SBP_bac_5"/>
    <property type="match status" value="1"/>
</dbReference>
<evidence type="ECO:0000259" key="6">
    <source>
        <dbReference type="Pfam" id="PF00496"/>
    </source>
</evidence>
<gene>
    <name evidence="7" type="ORF">EDC65_3925</name>
</gene>
<dbReference type="GO" id="GO:0015833">
    <property type="term" value="P:peptide transport"/>
    <property type="evidence" value="ECO:0007669"/>
    <property type="project" value="TreeGrafter"/>
</dbReference>
<evidence type="ECO:0000256" key="2">
    <source>
        <dbReference type="ARBA" id="ARBA00005695"/>
    </source>
</evidence>
<keyword evidence="3" id="KW-0813">Transport</keyword>
<keyword evidence="8" id="KW-1185">Reference proteome</keyword>
<dbReference type="PANTHER" id="PTHR30290:SF10">
    <property type="entry name" value="PERIPLASMIC OLIGOPEPTIDE-BINDING PROTEIN-RELATED"/>
    <property type="match status" value="1"/>
</dbReference>
<dbReference type="PIRSF" id="PIRSF002741">
    <property type="entry name" value="MppA"/>
    <property type="match status" value="1"/>
</dbReference>
<dbReference type="GO" id="GO:0030288">
    <property type="term" value="C:outer membrane-bounded periplasmic space"/>
    <property type="evidence" value="ECO:0007669"/>
    <property type="project" value="UniProtKB-ARBA"/>
</dbReference>
<evidence type="ECO:0000256" key="4">
    <source>
        <dbReference type="ARBA" id="ARBA00022729"/>
    </source>
</evidence>
<dbReference type="GO" id="GO:0043190">
    <property type="term" value="C:ATP-binding cassette (ABC) transporter complex"/>
    <property type="evidence" value="ECO:0007669"/>
    <property type="project" value="InterPro"/>
</dbReference>
<keyword evidence="4 5" id="KW-0732">Signal</keyword>
<dbReference type="Gene3D" id="3.10.105.10">
    <property type="entry name" value="Dipeptide-binding Protein, Domain 3"/>
    <property type="match status" value="1"/>
</dbReference>
<evidence type="ECO:0000256" key="3">
    <source>
        <dbReference type="ARBA" id="ARBA00022448"/>
    </source>
</evidence>
<feature type="chain" id="PRO_5018317494" evidence="5">
    <location>
        <begin position="21"/>
        <end position="524"/>
    </location>
</feature>
<dbReference type="InterPro" id="IPR030678">
    <property type="entry name" value="Peptide/Ni-bd"/>
</dbReference>
<protein>
    <submittedName>
        <fullName evidence="7">Peptide/nickel transport system substrate-binding protein</fullName>
    </submittedName>
</protein>
<accession>A0A3N1KVG0</accession>
<name>A0A3N1KVG0_9PROT</name>
<dbReference type="SUPFAM" id="SSF53850">
    <property type="entry name" value="Periplasmic binding protein-like II"/>
    <property type="match status" value="1"/>
</dbReference>
<comment type="similarity">
    <text evidence="2">Belongs to the bacterial solute-binding protein 5 family.</text>
</comment>
<dbReference type="RefSeq" id="WP_245978425.1">
    <property type="nucleotide sequence ID" value="NZ_AP019700.1"/>
</dbReference>
<dbReference type="InterPro" id="IPR000914">
    <property type="entry name" value="SBP_5_dom"/>
</dbReference>
<comment type="subcellular location">
    <subcellularLocation>
        <location evidence="1">Periplasm</location>
    </subcellularLocation>
</comment>
<dbReference type="EMBL" id="RJKX01000015">
    <property type="protein sequence ID" value="ROP84571.1"/>
    <property type="molecule type" value="Genomic_DNA"/>
</dbReference>
<evidence type="ECO:0000313" key="8">
    <source>
        <dbReference type="Proteomes" id="UP000278222"/>
    </source>
</evidence>
<dbReference type="AlphaFoldDB" id="A0A3N1KVG0"/>
<evidence type="ECO:0000256" key="1">
    <source>
        <dbReference type="ARBA" id="ARBA00004418"/>
    </source>
</evidence>
<dbReference type="CDD" id="cd08508">
    <property type="entry name" value="PBP2_NikA_DppA_OppA_like_1"/>
    <property type="match status" value="1"/>
</dbReference>
<organism evidence="7 8">
    <name type="scientific">Stella humosa</name>
    <dbReference type="NCBI Taxonomy" id="94"/>
    <lineage>
        <taxon>Bacteria</taxon>
        <taxon>Pseudomonadati</taxon>
        <taxon>Pseudomonadota</taxon>
        <taxon>Alphaproteobacteria</taxon>
        <taxon>Rhodospirillales</taxon>
        <taxon>Stellaceae</taxon>
        <taxon>Stella</taxon>
    </lineage>
</organism>
<reference evidence="7 8" key="1">
    <citation type="submission" date="2018-11" db="EMBL/GenBank/DDBJ databases">
        <title>Genomic Encyclopedia of Type Strains, Phase IV (KMG-IV): sequencing the most valuable type-strain genomes for metagenomic binning, comparative biology and taxonomic classification.</title>
        <authorList>
            <person name="Goeker M."/>
        </authorList>
    </citation>
    <scope>NUCLEOTIDE SEQUENCE [LARGE SCALE GENOMIC DNA]</scope>
    <source>
        <strain evidence="7 8">DSM 5900</strain>
    </source>
</reference>
<feature type="signal peptide" evidence="5">
    <location>
        <begin position="1"/>
        <end position="20"/>
    </location>
</feature>
<dbReference type="PANTHER" id="PTHR30290">
    <property type="entry name" value="PERIPLASMIC BINDING COMPONENT OF ABC TRANSPORTER"/>
    <property type="match status" value="1"/>
</dbReference>
<dbReference type="Gene3D" id="3.40.190.10">
    <property type="entry name" value="Periplasmic binding protein-like II"/>
    <property type="match status" value="1"/>
</dbReference>
<dbReference type="GO" id="GO:1904680">
    <property type="term" value="F:peptide transmembrane transporter activity"/>
    <property type="evidence" value="ECO:0007669"/>
    <property type="project" value="TreeGrafter"/>
</dbReference>
<dbReference type="InterPro" id="IPR039424">
    <property type="entry name" value="SBP_5"/>
</dbReference>